<dbReference type="Pfam" id="PF00566">
    <property type="entry name" value="RabGAP-TBC"/>
    <property type="match status" value="1"/>
</dbReference>
<dbReference type="InParanoid" id="I7M324"/>
<reference evidence="4" key="1">
    <citation type="journal article" date="2006" name="PLoS Biol.">
        <title>Macronuclear genome sequence of the ciliate Tetrahymena thermophila, a model eukaryote.</title>
        <authorList>
            <person name="Eisen J.A."/>
            <person name="Coyne R.S."/>
            <person name="Wu M."/>
            <person name="Wu D."/>
            <person name="Thiagarajan M."/>
            <person name="Wortman J.R."/>
            <person name="Badger J.H."/>
            <person name="Ren Q."/>
            <person name="Amedeo P."/>
            <person name="Jones K.M."/>
            <person name="Tallon L.J."/>
            <person name="Delcher A.L."/>
            <person name="Salzberg S.L."/>
            <person name="Silva J.C."/>
            <person name="Haas B.J."/>
            <person name="Majoros W.H."/>
            <person name="Farzad M."/>
            <person name="Carlton J.M."/>
            <person name="Smith R.K. Jr."/>
            <person name="Garg J."/>
            <person name="Pearlman R.E."/>
            <person name="Karrer K.M."/>
            <person name="Sun L."/>
            <person name="Manning G."/>
            <person name="Elde N.C."/>
            <person name="Turkewitz A.P."/>
            <person name="Asai D.J."/>
            <person name="Wilkes D.E."/>
            <person name="Wang Y."/>
            <person name="Cai H."/>
            <person name="Collins K."/>
            <person name="Stewart B.A."/>
            <person name="Lee S.R."/>
            <person name="Wilamowska K."/>
            <person name="Weinberg Z."/>
            <person name="Ruzzo W.L."/>
            <person name="Wloga D."/>
            <person name="Gaertig J."/>
            <person name="Frankel J."/>
            <person name="Tsao C.-C."/>
            <person name="Gorovsky M.A."/>
            <person name="Keeling P.J."/>
            <person name="Waller R.F."/>
            <person name="Patron N.J."/>
            <person name="Cherry J.M."/>
            <person name="Stover N.A."/>
            <person name="Krieger C.J."/>
            <person name="del Toro C."/>
            <person name="Ryder H.F."/>
            <person name="Williamson S.C."/>
            <person name="Barbeau R.A."/>
            <person name="Hamilton E.P."/>
            <person name="Orias E."/>
        </authorList>
    </citation>
    <scope>NUCLEOTIDE SEQUENCE [LARGE SCALE GENOMIC DNA]</scope>
    <source>
        <strain evidence="4">SB210</strain>
    </source>
</reference>
<feature type="region of interest" description="Disordered" evidence="1">
    <location>
        <begin position="124"/>
        <end position="171"/>
    </location>
</feature>
<dbReference type="SUPFAM" id="SSF47923">
    <property type="entry name" value="Ypt/Rab-GAP domain of gyp1p"/>
    <property type="match status" value="2"/>
</dbReference>
<dbReference type="FunCoup" id="I7M324">
    <property type="interactions" value="97"/>
</dbReference>
<dbReference type="EMBL" id="GG662548">
    <property type="protein sequence ID" value="EAS02009.1"/>
    <property type="molecule type" value="Genomic_DNA"/>
</dbReference>
<dbReference type="OrthoDB" id="10263206at2759"/>
<dbReference type="Proteomes" id="UP000009168">
    <property type="component" value="Unassembled WGS sequence"/>
</dbReference>
<protein>
    <submittedName>
        <fullName evidence="3">Rab-GTPase-TBC domain protein</fullName>
    </submittedName>
</protein>
<dbReference type="GO" id="GO:0005096">
    <property type="term" value="F:GTPase activator activity"/>
    <property type="evidence" value="ECO:0007669"/>
    <property type="project" value="TreeGrafter"/>
</dbReference>
<accession>I7M324</accession>
<dbReference type="GeneID" id="7825604"/>
<dbReference type="PANTHER" id="PTHR22957:SF27">
    <property type="entry name" value="TBC1 DOMAIN FAMILY MEMBER 13"/>
    <property type="match status" value="1"/>
</dbReference>
<feature type="domain" description="Rab-GAP TBC" evidence="2">
    <location>
        <begin position="64"/>
        <end position="394"/>
    </location>
</feature>
<dbReference type="Gene3D" id="1.10.8.270">
    <property type="entry name" value="putative rabgap domain of human tbc1 domain family member 14 like domains"/>
    <property type="match status" value="1"/>
</dbReference>
<name>I7M324_TETTS</name>
<evidence type="ECO:0000313" key="3">
    <source>
        <dbReference type="EMBL" id="EAS02009.1"/>
    </source>
</evidence>
<proteinExistence type="predicted"/>
<dbReference type="eggNOG" id="KOG4567">
    <property type="taxonomic scope" value="Eukaryota"/>
</dbReference>
<evidence type="ECO:0000259" key="2">
    <source>
        <dbReference type="PROSITE" id="PS50086"/>
    </source>
</evidence>
<dbReference type="AlphaFoldDB" id="I7M324"/>
<organism evidence="3 4">
    <name type="scientific">Tetrahymena thermophila (strain SB210)</name>
    <dbReference type="NCBI Taxonomy" id="312017"/>
    <lineage>
        <taxon>Eukaryota</taxon>
        <taxon>Sar</taxon>
        <taxon>Alveolata</taxon>
        <taxon>Ciliophora</taxon>
        <taxon>Intramacronucleata</taxon>
        <taxon>Oligohymenophorea</taxon>
        <taxon>Hymenostomatida</taxon>
        <taxon>Tetrahymenina</taxon>
        <taxon>Tetrahymenidae</taxon>
        <taxon>Tetrahymena</taxon>
    </lineage>
</organism>
<dbReference type="RefSeq" id="XP_001022254.1">
    <property type="nucleotide sequence ID" value="XM_001022254.1"/>
</dbReference>
<dbReference type="STRING" id="312017.I7M324"/>
<dbReference type="InterPro" id="IPR000195">
    <property type="entry name" value="Rab-GAP-TBC_dom"/>
</dbReference>
<dbReference type="PROSITE" id="PS50086">
    <property type="entry name" value="TBC_RABGAP"/>
    <property type="match status" value="1"/>
</dbReference>
<gene>
    <name evidence="3" type="ORF">TTHERM_00500950</name>
</gene>
<dbReference type="SMART" id="SM00164">
    <property type="entry name" value="TBC"/>
    <property type="match status" value="1"/>
</dbReference>
<evidence type="ECO:0000256" key="1">
    <source>
        <dbReference type="SAM" id="MobiDB-lite"/>
    </source>
</evidence>
<dbReference type="Gene3D" id="1.10.472.80">
    <property type="entry name" value="Ypt/Rab-GAP domain of gyp1p, domain 3"/>
    <property type="match status" value="1"/>
</dbReference>
<dbReference type="GO" id="GO:0006886">
    <property type="term" value="P:intracellular protein transport"/>
    <property type="evidence" value="ECO:0007669"/>
    <property type="project" value="TreeGrafter"/>
</dbReference>
<keyword evidence="4" id="KW-1185">Reference proteome</keyword>
<dbReference type="OMA" id="TEFPCEE"/>
<dbReference type="InterPro" id="IPR035969">
    <property type="entry name" value="Rab-GAP_TBC_sf"/>
</dbReference>
<dbReference type="KEGG" id="tet:TTHERM_00500950"/>
<feature type="compositionally biased region" description="Polar residues" evidence="1">
    <location>
        <begin position="152"/>
        <end position="171"/>
    </location>
</feature>
<evidence type="ECO:0000313" key="4">
    <source>
        <dbReference type="Proteomes" id="UP000009168"/>
    </source>
</evidence>
<sequence length="462" mass="55306">MQLNHEQANNFYSLEYLNSQLNSELKAKTTQTEYQNIQNILEVLNNDIVDVVKLREYANLGISDQCIGLRALVWKILLEYFKPDRSTWTKQLQDSRVFYNQFLDDFLRKQKLPPQKIIDEHEEEELKKKQENNANQSEANHLSIKKQESDPFSKNSIINHPNRLSQGSSQNKMKFQKVVDHPLSKCSKSNWNSFFQDSELFTQIEKDTERTRADMHFFTSHTQREVRLQIPFITQIRQEKKKKNISQEERHCDVLSRILFIYAKLNQGIQYVQGMNEVLAPIYYVFQKERAFPLFQEEGFLQIEADTFFCFIKVMGLLKDRFMRQMDECQQGIKRQCQEFNSYLKAYDNDLWFHFEKLQIDPQYYSLRWLLLLYTQEFQLNDVIRLWDTLLSRKNILVYVFYVGLAILQINRSVLLDEDFAVVMTNLQKIEKMDILQIIKEARNIEQKHINKQSYQDQEESV</sequence>
<dbReference type="HOGENOM" id="CLU_018687_0_1_1"/>
<dbReference type="PANTHER" id="PTHR22957">
    <property type="entry name" value="TBC1 DOMAIN FAMILY MEMBER GTPASE-ACTIVATING PROTEIN"/>
    <property type="match status" value="1"/>
</dbReference>